<gene>
    <name evidence="1" type="ORF">J2W84_006666</name>
</gene>
<protein>
    <submittedName>
        <fullName evidence="1">Uncharacterized protein</fullName>
    </submittedName>
</protein>
<name>A0ABU1RAH9_9BACT</name>
<organism evidence="1 2">
    <name type="scientific">Dyadobacter fermentans</name>
    <dbReference type="NCBI Taxonomy" id="94254"/>
    <lineage>
        <taxon>Bacteria</taxon>
        <taxon>Pseudomonadati</taxon>
        <taxon>Bacteroidota</taxon>
        <taxon>Cytophagia</taxon>
        <taxon>Cytophagales</taxon>
        <taxon>Spirosomataceae</taxon>
        <taxon>Dyadobacter</taxon>
    </lineage>
</organism>
<proteinExistence type="predicted"/>
<evidence type="ECO:0000313" key="1">
    <source>
        <dbReference type="EMBL" id="MDR6809590.1"/>
    </source>
</evidence>
<reference evidence="1 2" key="1">
    <citation type="submission" date="2023-07" db="EMBL/GenBank/DDBJ databases">
        <title>Sorghum-associated microbial communities from plants grown in Nebraska, USA.</title>
        <authorList>
            <person name="Schachtman D."/>
        </authorList>
    </citation>
    <scope>NUCLEOTIDE SEQUENCE [LARGE SCALE GENOMIC DNA]</scope>
    <source>
        <strain evidence="1 2">BE57</strain>
    </source>
</reference>
<dbReference type="EMBL" id="JAVDTI010000011">
    <property type="protein sequence ID" value="MDR6809590.1"/>
    <property type="molecule type" value="Genomic_DNA"/>
</dbReference>
<dbReference type="Proteomes" id="UP001264980">
    <property type="component" value="Unassembled WGS sequence"/>
</dbReference>
<sequence>MSLLERLRDDKLRKIFIEEVIRMVVKPVEGKMSVDAYSGYLFYKVLGEMYSAGMKAGHAAIGVESFMPGATSRTDRPLGKVKANNLSSTEKLALEVAPFIKALREIEFNTSDGIANKLNELNRPSIGGGRWDGKLVEKIENIILKIEGKR</sequence>
<dbReference type="RefSeq" id="WP_309993260.1">
    <property type="nucleotide sequence ID" value="NZ_JAVDTI010000011.1"/>
</dbReference>
<keyword evidence="2" id="KW-1185">Reference proteome</keyword>
<accession>A0ABU1RAH9</accession>
<evidence type="ECO:0000313" key="2">
    <source>
        <dbReference type="Proteomes" id="UP001264980"/>
    </source>
</evidence>
<comment type="caution">
    <text evidence="1">The sequence shown here is derived from an EMBL/GenBank/DDBJ whole genome shotgun (WGS) entry which is preliminary data.</text>
</comment>